<evidence type="ECO:0000313" key="3">
    <source>
        <dbReference type="Proteomes" id="UP001302257"/>
    </source>
</evidence>
<accession>A0ABZ0AZ58</accession>
<reference evidence="2 3" key="1">
    <citation type="submission" date="2023-08" db="EMBL/GenBank/DDBJ databases">
        <title>Rhodoferax potami sp. nov. and Rhodoferax mekongensis sp. nov., isolated from the Mekong River in Thailand.</title>
        <authorList>
            <person name="Kitikhun S."/>
            <person name="Charoenyingcharoen P."/>
            <person name="Siriarchawattana P."/>
            <person name="Likhitrattanapisal S."/>
            <person name="Nilsakha T."/>
            <person name="Chanpet A."/>
            <person name="Rattanawaree P."/>
            <person name="Ingsriswang S."/>
        </authorList>
    </citation>
    <scope>NUCLEOTIDE SEQUENCE [LARGE SCALE GENOMIC DNA]</scope>
    <source>
        <strain evidence="2 3">TBRC 17307</strain>
    </source>
</reference>
<evidence type="ECO:0000256" key="1">
    <source>
        <dbReference type="SAM" id="MobiDB-lite"/>
    </source>
</evidence>
<proteinExistence type="predicted"/>
<feature type="region of interest" description="Disordered" evidence="1">
    <location>
        <begin position="106"/>
        <end position="125"/>
    </location>
</feature>
<dbReference type="RefSeq" id="WP_313867729.1">
    <property type="nucleotide sequence ID" value="NZ_CP132507.1"/>
</dbReference>
<dbReference type="EMBL" id="CP132507">
    <property type="protein sequence ID" value="WNO04913.1"/>
    <property type="molecule type" value="Genomic_DNA"/>
</dbReference>
<keyword evidence="3" id="KW-1185">Reference proteome</keyword>
<protein>
    <recommendedName>
        <fullName evidence="4">Flagellar protein FlgN</fullName>
    </recommendedName>
</protein>
<organism evidence="2 3">
    <name type="scientific">Rhodoferax mekongensis</name>
    <dbReference type="NCBI Taxonomy" id="3068341"/>
    <lineage>
        <taxon>Bacteria</taxon>
        <taxon>Pseudomonadati</taxon>
        <taxon>Pseudomonadota</taxon>
        <taxon>Betaproteobacteria</taxon>
        <taxon>Burkholderiales</taxon>
        <taxon>Comamonadaceae</taxon>
        <taxon>Rhodoferax</taxon>
    </lineage>
</organism>
<evidence type="ECO:0008006" key="4">
    <source>
        <dbReference type="Google" id="ProtNLM"/>
    </source>
</evidence>
<gene>
    <name evidence="2" type="ORF">RAN89_00340</name>
</gene>
<name>A0ABZ0AZ58_9BURK</name>
<dbReference type="Proteomes" id="UP001302257">
    <property type="component" value="Chromosome"/>
</dbReference>
<evidence type="ECO:0000313" key="2">
    <source>
        <dbReference type="EMBL" id="WNO04913.1"/>
    </source>
</evidence>
<sequence length="125" mass="13458">MNLTTPDSYFDALEAHFNQLAVAVAAGDIEVLPSLSEQVQQLSVNLSEVWQQWQRQGLAHGVVTQRVKALAEGLQVVRANLLRRAMLVEQALNLVVPATVEPTYASSGTYGSGPRASGRLPTFAA</sequence>